<name>A0ACC0D885_9PEZI</name>
<keyword evidence="2" id="KW-1185">Reference proteome</keyword>
<sequence>MSGPKPGQKTVLITGCTPGGIGHGLCLEYHRQGLYVIATARRPEVMAELAALGMSTLALDVTDAESIKTCHAEVAKLTGGKLDILVNNAGRTHTHPATDISLPAVRQTFETNVFSIMAMVQAFVDQLIAAKGLIINISSLSSVTAYVFGSVYCASKAAVAAYSRTLRLELAPFGVRVMVSMTGTVKSNTASQSARPLPENSLYKPVQHIFEWRQVFSQNDSTFPTEVFAKGLVKNSLLPERPLFLRSWFGRPDWFWYGGLASLTWFGTCMGEWMIDTVCSQKFRLNEMMKIFQQDQQQKKLK</sequence>
<dbReference type="Proteomes" id="UP001497680">
    <property type="component" value="Unassembled WGS sequence"/>
</dbReference>
<comment type="caution">
    <text evidence="1">The sequence shown here is derived from an EMBL/GenBank/DDBJ whole genome shotgun (WGS) entry which is preliminary data.</text>
</comment>
<dbReference type="EMBL" id="MU394299">
    <property type="protein sequence ID" value="KAI6088767.1"/>
    <property type="molecule type" value="Genomic_DNA"/>
</dbReference>
<evidence type="ECO:0000313" key="2">
    <source>
        <dbReference type="Proteomes" id="UP001497680"/>
    </source>
</evidence>
<evidence type="ECO:0000313" key="1">
    <source>
        <dbReference type="EMBL" id="KAI6088767.1"/>
    </source>
</evidence>
<protein>
    <submittedName>
        <fullName evidence="1">NAD(P)-binding protein</fullName>
    </submittedName>
</protein>
<accession>A0ACC0D885</accession>
<proteinExistence type="predicted"/>
<reference evidence="1 2" key="1">
    <citation type="journal article" date="2022" name="New Phytol.">
        <title>Ecological generalism drives hyperdiversity of secondary metabolite gene clusters in xylarialean endophytes.</title>
        <authorList>
            <person name="Franco M.E.E."/>
            <person name="Wisecaver J.H."/>
            <person name="Arnold A.E."/>
            <person name="Ju Y.M."/>
            <person name="Slot J.C."/>
            <person name="Ahrendt S."/>
            <person name="Moore L.P."/>
            <person name="Eastman K.E."/>
            <person name="Scott K."/>
            <person name="Konkel Z."/>
            <person name="Mondo S.J."/>
            <person name="Kuo A."/>
            <person name="Hayes R.D."/>
            <person name="Haridas S."/>
            <person name="Andreopoulos B."/>
            <person name="Riley R."/>
            <person name="LaButti K."/>
            <person name="Pangilinan J."/>
            <person name="Lipzen A."/>
            <person name="Amirebrahimi M."/>
            <person name="Yan J."/>
            <person name="Adam C."/>
            <person name="Keymanesh K."/>
            <person name="Ng V."/>
            <person name="Louie K."/>
            <person name="Northen T."/>
            <person name="Drula E."/>
            <person name="Henrissat B."/>
            <person name="Hsieh H.M."/>
            <person name="Youens-Clark K."/>
            <person name="Lutzoni F."/>
            <person name="Miadlikowska J."/>
            <person name="Eastwood D.C."/>
            <person name="Hamelin R.C."/>
            <person name="Grigoriev I.V."/>
            <person name="U'Ren J.M."/>
        </authorList>
    </citation>
    <scope>NUCLEOTIDE SEQUENCE [LARGE SCALE GENOMIC DNA]</scope>
    <source>
        <strain evidence="1 2">ER1909</strain>
    </source>
</reference>
<organism evidence="1 2">
    <name type="scientific">Hypoxylon rubiginosum</name>
    <dbReference type="NCBI Taxonomy" id="110542"/>
    <lineage>
        <taxon>Eukaryota</taxon>
        <taxon>Fungi</taxon>
        <taxon>Dikarya</taxon>
        <taxon>Ascomycota</taxon>
        <taxon>Pezizomycotina</taxon>
        <taxon>Sordariomycetes</taxon>
        <taxon>Xylariomycetidae</taxon>
        <taxon>Xylariales</taxon>
        <taxon>Hypoxylaceae</taxon>
        <taxon>Hypoxylon</taxon>
    </lineage>
</organism>
<gene>
    <name evidence="1" type="ORF">F4821DRAFT_232921</name>
</gene>